<keyword evidence="9" id="KW-1185">Reference proteome</keyword>
<proteinExistence type="predicted"/>
<dbReference type="RefSeq" id="WP_131099003.1">
    <property type="nucleotide sequence ID" value="NZ_CP036455.1"/>
</dbReference>
<evidence type="ECO:0000259" key="7">
    <source>
        <dbReference type="Pfam" id="PF13396"/>
    </source>
</evidence>
<gene>
    <name evidence="8" type="ORF">EKD16_15665</name>
</gene>
<dbReference type="AlphaFoldDB" id="A0A4P6Q2W0"/>
<keyword evidence="4 6" id="KW-1133">Transmembrane helix</keyword>
<keyword evidence="2" id="KW-1003">Cell membrane</keyword>
<feature type="transmembrane region" description="Helical" evidence="6">
    <location>
        <begin position="20"/>
        <end position="48"/>
    </location>
</feature>
<organism evidence="8 9">
    <name type="scientific">Streptomonospora litoralis</name>
    <dbReference type="NCBI Taxonomy" id="2498135"/>
    <lineage>
        <taxon>Bacteria</taxon>
        <taxon>Bacillati</taxon>
        <taxon>Actinomycetota</taxon>
        <taxon>Actinomycetes</taxon>
        <taxon>Streptosporangiales</taxon>
        <taxon>Nocardiopsidaceae</taxon>
        <taxon>Streptomonospora</taxon>
    </lineage>
</organism>
<accession>A0A4P6Q2W0</accession>
<keyword evidence="3 6" id="KW-0812">Transmembrane</keyword>
<dbReference type="OrthoDB" id="3298527at2"/>
<protein>
    <recommendedName>
        <fullName evidence="7">Cardiolipin synthase N-terminal domain-containing protein</fullName>
    </recommendedName>
</protein>
<comment type="subcellular location">
    <subcellularLocation>
        <location evidence="1">Cell membrane</location>
        <topology evidence="1">Multi-pass membrane protein</topology>
    </subcellularLocation>
</comment>
<dbReference type="GO" id="GO:0005886">
    <property type="term" value="C:plasma membrane"/>
    <property type="evidence" value="ECO:0007669"/>
    <property type="project" value="UniProtKB-SubCell"/>
</dbReference>
<reference evidence="8 9" key="1">
    <citation type="submission" date="2019-02" db="EMBL/GenBank/DDBJ databases">
        <authorList>
            <person name="Khodamoradi S."/>
            <person name="Hahnke R.L."/>
            <person name="Kaempfer P."/>
            <person name="Schumann P."/>
            <person name="Rohde M."/>
            <person name="Steinert M."/>
            <person name="Luzhetskyy A."/>
            <person name="Wink J."/>
            <person name="Ruckert C."/>
        </authorList>
    </citation>
    <scope>NUCLEOTIDE SEQUENCE [LARGE SCALE GENOMIC DNA]</scope>
    <source>
        <strain evidence="8 9">M2</strain>
    </source>
</reference>
<name>A0A4P6Q2W0_9ACTN</name>
<evidence type="ECO:0000313" key="9">
    <source>
        <dbReference type="Proteomes" id="UP000292235"/>
    </source>
</evidence>
<evidence type="ECO:0000256" key="3">
    <source>
        <dbReference type="ARBA" id="ARBA00022692"/>
    </source>
</evidence>
<evidence type="ECO:0000256" key="4">
    <source>
        <dbReference type="ARBA" id="ARBA00022989"/>
    </source>
</evidence>
<evidence type="ECO:0000313" key="8">
    <source>
        <dbReference type="EMBL" id="QBI54905.1"/>
    </source>
</evidence>
<evidence type="ECO:0000256" key="5">
    <source>
        <dbReference type="ARBA" id="ARBA00023136"/>
    </source>
</evidence>
<evidence type="ECO:0000256" key="6">
    <source>
        <dbReference type="SAM" id="Phobius"/>
    </source>
</evidence>
<dbReference type="EMBL" id="CP036455">
    <property type="protein sequence ID" value="QBI54905.1"/>
    <property type="molecule type" value="Genomic_DNA"/>
</dbReference>
<dbReference type="Pfam" id="PF13396">
    <property type="entry name" value="PLDc_N"/>
    <property type="match status" value="1"/>
</dbReference>
<dbReference type="Proteomes" id="UP000292235">
    <property type="component" value="Chromosome"/>
</dbReference>
<feature type="domain" description="Cardiolipin synthase N-terminal" evidence="7">
    <location>
        <begin position="35"/>
        <end position="76"/>
    </location>
</feature>
<feature type="transmembrane region" description="Helical" evidence="6">
    <location>
        <begin position="54"/>
        <end position="74"/>
    </location>
</feature>
<sequence>MPVQRTALLSELAQGVGAAFGLLVSGLLLAAYVALVAGALVSVLASGLGGGMKFVWAVFIFCAPILGPLCWFLIGRKHVSAQVS</sequence>
<dbReference type="InterPro" id="IPR027379">
    <property type="entry name" value="CLS_N"/>
</dbReference>
<keyword evidence="5 6" id="KW-0472">Membrane</keyword>
<evidence type="ECO:0000256" key="2">
    <source>
        <dbReference type="ARBA" id="ARBA00022475"/>
    </source>
</evidence>
<dbReference type="KEGG" id="strr:EKD16_15665"/>
<evidence type="ECO:0000256" key="1">
    <source>
        <dbReference type="ARBA" id="ARBA00004651"/>
    </source>
</evidence>